<name>A0A5D3B0X5_9TREE</name>
<dbReference type="EMBL" id="NIDF01000030">
    <property type="protein sequence ID" value="TYJ55993.1"/>
    <property type="molecule type" value="Genomic_DNA"/>
</dbReference>
<dbReference type="InterPro" id="IPR027417">
    <property type="entry name" value="P-loop_NTPase"/>
</dbReference>
<organism evidence="2 3">
    <name type="scientific">Cryptococcus floricola</name>
    <dbReference type="NCBI Taxonomy" id="2591691"/>
    <lineage>
        <taxon>Eukaryota</taxon>
        <taxon>Fungi</taxon>
        <taxon>Dikarya</taxon>
        <taxon>Basidiomycota</taxon>
        <taxon>Agaricomycotina</taxon>
        <taxon>Tremellomycetes</taxon>
        <taxon>Tremellales</taxon>
        <taxon>Cryptococcaceae</taxon>
        <taxon>Cryptococcus</taxon>
    </lineage>
</organism>
<feature type="non-terminal residue" evidence="2">
    <location>
        <position position="75"/>
    </location>
</feature>
<accession>A0A5D3B0X5</accession>
<comment type="caution">
    <text evidence="2">The sequence shown here is derived from an EMBL/GenBank/DDBJ whole genome shotgun (WGS) entry which is preliminary data.</text>
</comment>
<proteinExistence type="predicted"/>
<dbReference type="Proteomes" id="UP000322245">
    <property type="component" value="Unassembled WGS sequence"/>
</dbReference>
<dbReference type="Gene3D" id="3.40.50.300">
    <property type="entry name" value="P-loop containing nucleotide triphosphate hydrolases"/>
    <property type="match status" value="1"/>
</dbReference>
<evidence type="ECO:0000313" key="3">
    <source>
        <dbReference type="Proteomes" id="UP000322245"/>
    </source>
</evidence>
<evidence type="ECO:0000313" key="2">
    <source>
        <dbReference type="EMBL" id="TYJ55993.1"/>
    </source>
</evidence>
<keyword evidence="3" id="KW-1185">Reference proteome</keyword>
<protein>
    <recommendedName>
        <fullName evidence="4">DNA helicase</fullName>
    </recommendedName>
</protein>
<sequence>MEELCAVLGLSHTFLLTAPTGIAASNIGGATIHSVLNLTKNYDTLSNEGKAKIAHRLRAVSYLVIWAILAFPSLE</sequence>
<gene>
    <name evidence="2" type="ORF">B9479_003235</name>
</gene>
<evidence type="ECO:0008006" key="4">
    <source>
        <dbReference type="Google" id="ProtNLM"/>
    </source>
</evidence>
<keyword evidence="1" id="KW-0732">Signal</keyword>
<feature type="signal peptide" evidence="1">
    <location>
        <begin position="1"/>
        <end position="24"/>
    </location>
</feature>
<feature type="chain" id="PRO_5022855541" description="DNA helicase" evidence="1">
    <location>
        <begin position="25"/>
        <end position="75"/>
    </location>
</feature>
<dbReference type="AlphaFoldDB" id="A0A5D3B0X5"/>
<evidence type="ECO:0000256" key="1">
    <source>
        <dbReference type="SAM" id="SignalP"/>
    </source>
</evidence>
<reference evidence="2 3" key="1">
    <citation type="submission" date="2017-05" db="EMBL/GenBank/DDBJ databases">
        <title>The Genome Sequence of Tsuchiyaea wingfieldii DSM 27421.</title>
        <authorList>
            <person name="Cuomo C."/>
            <person name="Passer A."/>
            <person name="Billmyre B."/>
            <person name="Heitman J."/>
        </authorList>
    </citation>
    <scope>NUCLEOTIDE SEQUENCE [LARGE SCALE GENOMIC DNA]</scope>
    <source>
        <strain evidence="2 3">DSM 27421</strain>
    </source>
</reference>